<dbReference type="EMBL" id="JBEPMX010000001">
    <property type="protein sequence ID" value="MET3682236.1"/>
    <property type="molecule type" value="Genomic_DNA"/>
</dbReference>
<dbReference type="InterPro" id="IPR004534">
    <property type="entry name" value="SelA_trans"/>
</dbReference>
<evidence type="ECO:0000256" key="7">
    <source>
        <dbReference type="ARBA" id="ARBA00044507"/>
    </source>
</evidence>
<dbReference type="Gene3D" id="3.90.1150.180">
    <property type="match status" value="1"/>
</dbReference>
<comment type="similarity">
    <text evidence="7 8">Belongs to the SelA family.</text>
</comment>
<evidence type="ECO:0000256" key="6">
    <source>
        <dbReference type="ARBA" id="ARBA00023266"/>
    </source>
</evidence>
<dbReference type="EC" id="2.9.1.1" evidence="8"/>
<comment type="subcellular location">
    <subcellularLocation>
        <location evidence="8">Cytoplasm</location>
    </subcellularLocation>
</comment>
<evidence type="ECO:0000256" key="2">
    <source>
        <dbReference type="ARBA" id="ARBA00022490"/>
    </source>
</evidence>
<dbReference type="InterPro" id="IPR015421">
    <property type="entry name" value="PyrdxlP-dep_Trfase_major"/>
</dbReference>
<organism evidence="9 10">
    <name type="scientific">Alkalibacillus flavidus</name>
    <dbReference type="NCBI Taxonomy" id="546021"/>
    <lineage>
        <taxon>Bacteria</taxon>
        <taxon>Bacillati</taxon>
        <taxon>Bacillota</taxon>
        <taxon>Bacilli</taxon>
        <taxon>Bacillales</taxon>
        <taxon>Bacillaceae</taxon>
        <taxon>Alkalibacillus</taxon>
    </lineage>
</organism>
<dbReference type="RefSeq" id="WP_354218724.1">
    <property type="nucleotide sequence ID" value="NZ_JBEPMX010000001.1"/>
</dbReference>
<dbReference type="GO" id="GO:0004125">
    <property type="term" value="F:L-seryl-tRNA(Sec) selenium transferase activity"/>
    <property type="evidence" value="ECO:0007669"/>
    <property type="project" value="UniProtKB-EC"/>
</dbReference>
<dbReference type="Proteomes" id="UP001549167">
    <property type="component" value="Unassembled WGS sequence"/>
</dbReference>
<evidence type="ECO:0000313" key="9">
    <source>
        <dbReference type="EMBL" id="MET3682236.1"/>
    </source>
</evidence>
<comment type="cofactor">
    <cofactor evidence="1 8">
        <name>pyridoxal 5'-phosphate</name>
        <dbReference type="ChEBI" id="CHEBI:597326"/>
    </cofactor>
</comment>
<comment type="pathway">
    <text evidence="8">Aminoacyl-tRNA biosynthesis; selenocysteinyl-tRNA(Sec) biosynthesis; selenocysteinyl-tRNA(Sec) from L-seryl-tRNA(Sec) (bacterial route): step 1/1.</text>
</comment>
<keyword evidence="6 8" id="KW-0711">Selenium</keyword>
<evidence type="ECO:0000256" key="5">
    <source>
        <dbReference type="ARBA" id="ARBA00022917"/>
    </source>
</evidence>
<name>A0ABV2KRM4_9BACI</name>
<protein>
    <recommendedName>
        <fullName evidence="8">L-seryl-tRNA(Sec) selenium transferase</fullName>
        <ecNumber evidence="8">2.9.1.1</ecNumber>
    </recommendedName>
    <alternativeName>
        <fullName evidence="8">Selenocysteine synthase</fullName>
        <shortName evidence="8">Sec synthase</shortName>
    </alternativeName>
    <alternativeName>
        <fullName evidence="8">Selenocysteinyl-tRNA(Sec) synthase</fullName>
    </alternativeName>
</protein>
<evidence type="ECO:0000256" key="1">
    <source>
        <dbReference type="ARBA" id="ARBA00001933"/>
    </source>
</evidence>
<comment type="function">
    <text evidence="8">Converts seryl-tRNA(Sec) to selenocysteinyl-tRNA(Sec) required for selenoprotein biosynthesis.</text>
</comment>
<evidence type="ECO:0000313" key="10">
    <source>
        <dbReference type="Proteomes" id="UP001549167"/>
    </source>
</evidence>
<keyword evidence="2 8" id="KW-0963">Cytoplasm</keyword>
<feature type="modified residue" description="N6-(pyridoxal phosphate)lysine" evidence="8">
    <location>
        <position position="297"/>
    </location>
</feature>
<dbReference type="NCBIfam" id="TIGR00474">
    <property type="entry name" value="selA"/>
    <property type="match status" value="1"/>
</dbReference>
<evidence type="ECO:0000256" key="4">
    <source>
        <dbReference type="ARBA" id="ARBA00022898"/>
    </source>
</evidence>
<dbReference type="InterPro" id="IPR018319">
    <property type="entry name" value="SelA-like"/>
</dbReference>
<evidence type="ECO:0000256" key="8">
    <source>
        <dbReference type="HAMAP-Rule" id="MF_00423"/>
    </source>
</evidence>
<accession>A0ABV2KRM4</accession>
<sequence length="469" mass="52457">MNLLRAIPAINRLIHDKRIQETINRYHIPMMTVKDVFRRVTDEMRDVILRDEAPSNWTVDTMFDETIQRGLHELVDEQRQRLQPVINGTGTVIHTNLGRSKLAHSAVERVRMVTDSYSTLEYDLTYGARGSRHDLVEERIKALTGAEAAIVVNNNAAAVYMVLSAFAKGYEVIVSRGELIEIGGSFRVSRIMEESGAKLREVGTTNKTHASDYESAIQDDTAMIMKVHTSNFTMQGFTASVDRETVSQLAKTQSVISYEDLGSGSLIDLSQYGISQEPSVNQVIHSGVDIVSFSVDKLLGGPQAGIIAGKKKYIDQLKRHQLARVLRVDKMTYAALDETLRLMQTDEWHQIPTLHTIFKDEFTIEEAVNTVITKLPHLIDLSVAIEKTNSQVGGGTLPDVTLPSYSLAVQSHSLSSERLAERLRKNTPAIIARVENDTVWLDFRTIDDHEHAMIIDVLADIDQSINFTS</sequence>
<keyword evidence="3 8" id="KW-0808">Transferase</keyword>
<keyword evidence="4 8" id="KW-0663">Pyridoxal phosphate</keyword>
<gene>
    <name evidence="8" type="primary">selA</name>
    <name evidence="9" type="ORF">ABID56_000315</name>
</gene>
<proteinExistence type="inferred from homology"/>
<dbReference type="PANTHER" id="PTHR32328:SF0">
    <property type="entry name" value="L-SERYL-TRNA(SEC) SELENIUM TRANSFERASE"/>
    <property type="match status" value="1"/>
</dbReference>
<comment type="catalytic activity">
    <reaction evidence="8">
        <text>L-seryl-tRNA(Sec) + selenophosphate + H(+) = L-selenocysteinyl-tRNA(Sec) + phosphate</text>
        <dbReference type="Rhea" id="RHEA:22728"/>
        <dbReference type="Rhea" id="RHEA-COMP:9742"/>
        <dbReference type="Rhea" id="RHEA-COMP:9743"/>
        <dbReference type="ChEBI" id="CHEBI:15378"/>
        <dbReference type="ChEBI" id="CHEBI:16144"/>
        <dbReference type="ChEBI" id="CHEBI:43474"/>
        <dbReference type="ChEBI" id="CHEBI:78533"/>
        <dbReference type="ChEBI" id="CHEBI:78573"/>
        <dbReference type="EC" id="2.9.1.1"/>
    </reaction>
</comment>
<dbReference type="PANTHER" id="PTHR32328">
    <property type="entry name" value="L-SERYL-TRNA(SEC) SELENIUM TRANSFERASE"/>
    <property type="match status" value="1"/>
</dbReference>
<comment type="caution">
    <text evidence="9">The sequence shown here is derived from an EMBL/GenBank/DDBJ whole genome shotgun (WGS) entry which is preliminary data.</text>
</comment>
<reference evidence="9 10" key="1">
    <citation type="submission" date="2024-06" db="EMBL/GenBank/DDBJ databases">
        <title>Genomic Encyclopedia of Type Strains, Phase IV (KMG-IV): sequencing the most valuable type-strain genomes for metagenomic binning, comparative biology and taxonomic classification.</title>
        <authorList>
            <person name="Goeker M."/>
        </authorList>
    </citation>
    <scope>NUCLEOTIDE SEQUENCE [LARGE SCALE GENOMIC DNA]</scope>
    <source>
        <strain evidence="9 10">DSM 23520</strain>
    </source>
</reference>
<evidence type="ECO:0000256" key="3">
    <source>
        <dbReference type="ARBA" id="ARBA00022679"/>
    </source>
</evidence>
<keyword evidence="5 8" id="KW-0648">Protein biosynthesis</keyword>
<dbReference type="InterPro" id="IPR015424">
    <property type="entry name" value="PyrdxlP-dep_Trfase"/>
</dbReference>
<dbReference type="HAMAP" id="MF_00423">
    <property type="entry name" value="SelA"/>
    <property type="match status" value="1"/>
</dbReference>
<dbReference type="Pfam" id="PF03841">
    <property type="entry name" value="SelA"/>
    <property type="match status" value="1"/>
</dbReference>
<keyword evidence="10" id="KW-1185">Reference proteome</keyword>
<dbReference type="SUPFAM" id="SSF53383">
    <property type="entry name" value="PLP-dependent transferases"/>
    <property type="match status" value="1"/>
</dbReference>
<dbReference type="Gene3D" id="3.40.640.10">
    <property type="entry name" value="Type I PLP-dependent aspartate aminotransferase-like (Major domain)"/>
    <property type="match status" value="1"/>
</dbReference>